<dbReference type="InterPro" id="IPR008258">
    <property type="entry name" value="Transglycosylase_SLT_dom_1"/>
</dbReference>
<dbReference type="Pfam" id="PF01464">
    <property type="entry name" value="SLT"/>
    <property type="match status" value="1"/>
</dbReference>
<dbReference type="Proteomes" id="UP001501570">
    <property type="component" value="Unassembled WGS sequence"/>
</dbReference>
<protein>
    <recommendedName>
        <fullName evidence="2">Transglycosylase SLT domain-containing protein</fullName>
    </recommendedName>
</protein>
<reference evidence="4" key="1">
    <citation type="journal article" date="2019" name="Int. J. Syst. Evol. Microbiol.">
        <title>The Global Catalogue of Microorganisms (GCM) 10K type strain sequencing project: providing services to taxonomists for standard genome sequencing and annotation.</title>
        <authorList>
            <consortium name="The Broad Institute Genomics Platform"/>
            <consortium name="The Broad Institute Genome Sequencing Center for Infectious Disease"/>
            <person name="Wu L."/>
            <person name="Ma J."/>
        </authorList>
    </citation>
    <scope>NUCLEOTIDE SEQUENCE [LARGE SCALE GENOMIC DNA]</scope>
    <source>
        <strain evidence="4">JCM 18304</strain>
    </source>
</reference>
<gene>
    <name evidence="3" type="ORF">GCM10023322_23790</name>
</gene>
<comment type="caution">
    <text evidence="3">The sequence shown here is derived from an EMBL/GenBank/DDBJ whole genome shotgun (WGS) entry which is preliminary data.</text>
</comment>
<dbReference type="InterPro" id="IPR023346">
    <property type="entry name" value="Lysozyme-like_dom_sf"/>
</dbReference>
<evidence type="ECO:0000259" key="2">
    <source>
        <dbReference type="Pfam" id="PF01464"/>
    </source>
</evidence>
<name>A0ABP9RQU8_9ACTN</name>
<sequence length="229" mass="24522">MSRLCSRFGMRVLAIGLLVLGLTGGFLLSSDRRDQDKRMAASAAAMTESDEIQQLAMARSEAWRLGAPQRAAQADAQAKANAAAQTAAGQAKAADDATRQEQEASRSKLRATPTPTPTPTHYKVPSSCSQYSGNQGIGCGLLLDAGFGLDQMPCLVNMWNKESGWRTTAKASSGAYGIPQALPGNKMASYGSDYLTDPVPQIKWGLSYIKGRYSTPCGAWSFWQAHGFY</sequence>
<dbReference type="SUPFAM" id="SSF53955">
    <property type="entry name" value="Lysozyme-like"/>
    <property type="match status" value="1"/>
</dbReference>
<feature type="compositionally biased region" description="Low complexity" evidence="1">
    <location>
        <begin position="67"/>
        <end position="92"/>
    </location>
</feature>
<dbReference type="RefSeq" id="WP_345628850.1">
    <property type="nucleotide sequence ID" value="NZ_BAABJQ010000005.1"/>
</dbReference>
<dbReference type="EMBL" id="BAABJQ010000005">
    <property type="protein sequence ID" value="GAA5183753.1"/>
    <property type="molecule type" value="Genomic_DNA"/>
</dbReference>
<keyword evidence="4" id="KW-1185">Reference proteome</keyword>
<evidence type="ECO:0000313" key="4">
    <source>
        <dbReference type="Proteomes" id="UP001501570"/>
    </source>
</evidence>
<organism evidence="3 4">
    <name type="scientific">Rugosimonospora acidiphila</name>
    <dbReference type="NCBI Taxonomy" id="556531"/>
    <lineage>
        <taxon>Bacteria</taxon>
        <taxon>Bacillati</taxon>
        <taxon>Actinomycetota</taxon>
        <taxon>Actinomycetes</taxon>
        <taxon>Micromonosporales</taxon>
        <taxon>Micromonosporaceae</taxon>
        <taxon>Rugosimonospora</taxon>
    </lineage>
</organism>
<dbReference type="Gene3D" id="1.10.530.10">
    <property type="match status" value="1"/>
</dbReference>
<proteinExistence type="predicted"/>
<feature type="region of interest" description="Disordered" evidence="1">
    <location>
        <begin position="66"/>
        <end position="127"/>
    </location>
</feature>
<feature type="domain" description="Transglycosylase SLT" evidence="2">
    <location>
        <begin position="156"/>
        <end position="219"/>
    </location>
</feature>
<accession>A0ABP9RQU8</accession>
<evidence type="ECO:0000313" key="3">
    <source>
        <dbReference type="EMBL" id="GAA5183753.1"/>
    </source>
</evidence>
<evidence type="ECO:0000256" key="1">
    <source>
        <dbReference type="SAM" id="MobiDB-lite"/>
    </source>
</evidence>
<feature type="compositionally biased region" description="Basic and acidic residues" evidence="1">
    <location>
        <begin position="93"/>
        <end position="106"/>
    </location>
</feature>